<protein>
    <recommendedName>
        <fullName evidence="7">GtrA/DPMS transmembrane domain-containing protein</fullName>
    </recommendedName>
</protein>
<dbReference type="InterPro" id="IPR051401">
    <property type="entry name" value="GtrA_CellWall_Glycosyl"/>
</dbReference>
<comment type="caution">
    <text evidence="8">The sequence shown here is derived from an EMBL/GenBank/DDBJ whole genome shotgun (WGS) entry which is preliminary data.</text>
</comment>
<keyword evidence="4 6" id="KW-1133">Transmembrane helix</keyword>
<sequence>MTIPTSPSKGITRQQLRRWISFTGTGVLSVGVHFALMAGLIRLGVDPIIATASGAFAGALVNYVLHYHVTFQASAGHTRNLPIFAITALAGWTLNNLMFAGLHHQLALAVIPAQGITSITIALMNYGLYKWVVFR</sequence>
<dbReference type="EMBL" id="MDTQ01000001">
    <property type="protein sequence ID" value="ODC04501.1"/>
    <property type="molecule type" value="Genomic_DNA"/>
</dbReference>
<feature type="transmembrane region" description="Helical" evidence="6">
    <location>
        <begin position="81"/>
        <end position="100"/>
    </location>
</feature>
<dbReference type="OrthoDB" id="6198004at2"/>
<proteinExistence type="inferred from homology"/>
<dbReference type="GO" id="GO:0000271">
    <property type="term" value="P:polysaccharide biosynthetic process"/>
    <property type="evidence" value="ECO:0007669"/>
    <property type="project" value="InterPro"/>
</dbReference>
<evidence type="ECO:0000313" key="8">
    <source>
        <dbReference type="EMBL" id="ODC04501.1"/>
    </source>
</evidence>
<feature type="transmembrane region" description="Helical" evidence="6">
    <location>
        <begin position="106"/>
        <end position="129"/>
    </location>
</feature>
<evidence type="ECO:0000259" key="7">
    <source>
        <dbReference type="Pfam" id="PF04138"/>
    </source>
</evidence>
<keyword evidence="3 6" id="KW-0812">Transmembrane</keyword>
<dbReference type="PANTHER" id="PTHR38459">
    <property type="entry name" value="PROPHAGE BACTOPRENOL-LINKED GLUCOSE TRANSLOCASE HOMOLOG"/>
    <property type="match status" value="1"/>
</dbReference>
<dbReference type="PANTHER" id="PTHR38459:SF1">
    <property type="entry name" value="PROPHAGE BACTOPRENOL-LINKED GLUCOSE TRANSLOCASE HOMOLOG"/>
    <property type="match status" value="1"/>
</dbReference>
<accession>A0A1E2VBZ2</accession>
<evidence type="ECO:0000313" key="9">
    <source>
        <dbReference type="Proteomes" id="UP000094291"/>
    </source>
</evidence>
<dbReference type="InterPro" id="IPR007267">
    <property type="entry name" value="GtrA_DPMS_TM"/>
</dbReference>
<keyword evidence="5 6" id="KW-0472">Membrane</keyword>
<evidence type="ECO:0000256" key="6">
    <source>
        <dbReference type="SAM" id="Phobius"/>
    </source>
</evidence>
<evidence type="ECO:0000256" key="4">
    <source>
        <dbReference type="ARBA" id="ARBA00022989"/>
    </source>
</evidence>
<feature type="domain" description="GtrA/DPMS transmembrane" evidence="7">
    <location>
        <begin position="22"/>
        <end position="134"/>
    </location>
</feature>
<comment type="subcellular location">
    <subcellularLocation>
        <location evidence="1">Membrane</location>
        <topology evidence="1">Multi-pass membrane protein</topology>
    </subcellularLocation>
</comment>
<dbReference type="Pfam" id="PF04138">
    <property type="entry name" value="GtrA_DPMS_TM"/>
    <property type="match status" value="1"/>
</dbReference>
<dbReference type="STRING" id="197479.BFW38_14135"/>
<keyword evidence="9" id="KW-1185">Reference proteome</keyword>
<organism evidence="8 9">
    <name type="scientific">Terasakiispira papahanaumokuakeensis</name>
    <dbReference type="NCBI Taxonomy" id="197479"/>
    <lineage>
        <taxon>Bacteria</taxon>
        <taxon>Pseudomonadati</taxon>
        <taxon>Pseudomonadota</taxon>
        <taxon>Gammaproteobacteria</taxon>
        <taxon>Oceanospirillales</taxon>
        <taxon>Terasakiispira</taxon>
    </lineage>
</organism>
<reference evidence="8 9" key="1">
    <citation type="submission" date="2016-08" db="EMBL/GenBank/DDBJ databases">
        <authorList>
            <person name="Seilhamer J.J."/>
        </authorList>
    </citation>
    <scope>NUCLEOTIDE SEQUENCE [LARGE SCALE GENOMIC DNA]</scope>
    <source>
        <strain evidence="8 9">PH27A</strain>
    </source>
</reference>
<evidence type="ECO:0000256" key="5">
    <source>
        <dbReference type="ARBA" id="ARBA00023136"/>
    </source>
</evidence>
<feature type="transmembrane region" description="Helical" evidence="6">
    <location>
        <begin position="20"/>
        <end position="41"/>
    </location>
</feature>
<evidence type="ECO:0000256" key="3">
    <source>
        <dbReference type="ARBA" id="ARBA00022692"/>
    </source>
</evidence>
<feature type="transmembrane region" description="Helical" evidence="6">
    <location>
        <begin position="47"/>
        <end position="69"/>
    </location>
</feature>
<comment type="similarity">
    <text evidence="2">Belongs to the GtrA family.</text>
</comment>
<dbReference type="Proteomes" id="UP000094291">
    <property type="component" value="Unassembled WGS sequence"/>
</dbReference>
<gene>
    <name evidence="8" type="ORF">BFW38_14135</name>
</gene>
<dbReference type="GO" id="GO:0005886">
    <property type="term" value="C:plasma membrane"/>
    <property type="evidence" value="ECO:0007669"/>
    <property type="project" value="TreeGrafter"/>
</dbReference>
<name>A0A1E2VBZ2_9GAMM</name>
<evidence type="ECO:0000256" key="2">
    <source>
        <dbReference type="ARBA" id="ARBA00009399"/>
    </source>
</evidence>
<dbReference type="RefSeq" id="WP_068999485.1">
    <property type="nucleotide sequence ID" value="NZ_MDTQ01000001.1"/>
</dbReference>
<dbReference type="AlphaFoldDB" id="A0A1E2VBZ2"/>
<evidence type="ECO:0000256" key="1">
    <source>
        <dbReference type="ARBA" id="ARBA00004141"/>
    </source>
</evidence>